<evidence type="ECO:0000256" key="2">
    <source>
        <dbReference type="ARBA" id="ARBA00049106"/>
    </source>
</evidence>
<dbReference type="GO" id="GO:0005886">
    <property type="term" value="C:plasma membrane"/>
    <property type="evidence" value="ECO:0007669"/>
    <property type="project" value="TreeGrafter"/>
</dbReference>
<dbReference type="InterPro" id="IPR012349">
    <property type="entry name" value="Split_barrel_FMN-bd"/>
</dbReference>
<gene>
    <name evidence="3" type="ORF">Amac_058380</name>
</gene>
<dbReference type="AlphaFoldDB" id="A0A5M3WY35"/>
<dbReference type="Proteomes" id="UP000331127">
    <property type="component" value="Unassembled WGS sequence"/>
</dbReference>
<dbReference type="GO" id="GO:0070967">
    <property type="term" value="F:coenzyme F420 binding"/>
    <property type="evidence" value="ECO:0007669"/>
    <property type="project" value="TreeGrafter"/>
</dbReference>
<dbReference type="NCBIfam" id="TIGR00026">
    <property type="entry name" value="hi_GC_TIGR00026"/>
    <property type="match status" value="1"/>
</dbReference>
<comment type="similarity">
    <text evidence="1">Belongs to the F420H(2)-dependent quinone reductase family.</text>
</comment>
<dbReference type="GO" id="GO:0016491">
    <property type="term" value="F:oxidoreductase activity"/>
    <property type="evidence" value="ECO:0007669"/>
    <property type="project" value="InterPro"/>
</dbReference>
<organism evidence="3 4">
    <name type="scientific">Acrocarpospora macrocephala</name>
    <dbReference type="NCBI Taxonomy" id="150177"/>
    <lineage>
        <taxon>Bacteria</taxon>
        <taxon>Bacillati</taxon>
        <taxon>Actinomycetota</taxon>
        <taxon>Actinomycetes</taxon>
        <taxon>Streptosporangiales</taxon>
        <taxon>Streptosporangiaceae</taxon>
        <taxon>Acrocarpospora</taxon>
    </lineage>
</organism>
<comment type="caution">
    <text evidence="3">The sequence shown here is derived from an EMBL/GenBank/DDBJ whole genome shotgun (WGS) entry which is preliminary data.</text>
</comment>
<keyword evidence="4" id="KW-1185">Reference proteome</keyword>
<evidence type="ECO:0000256" key="1">
    <source>
        <dbReference type="ARBA" id="ARBA00008710"/>
    </source>
</evidence>
<dbReference type="PANTHER" id="PTHR39428:SF1">
    <property type="entry name" value="F420H(2)-DEPENDENT QUINONE REDUCTASE RV1261C"/>
    <property type="match status" value="1"/>
</dbReference>
<sequence length="153" mass="17026">MSDMQSMAEFERDDMPESPTGWVAKHVRAYVESDGREGHLFQGLTTLLLTTRGRKSGQPRRTALIYAQDGDRYVLVGSNGGSSHHPAWYLNLIEHPEVAVQVGADKLLARARTATAQEKPALWKLAASAFPQYDTYQATTDREIPVVIIERVS</sequence>
<dbReference type="EMBL" id="BLAE01000035">
    <property type="protein sequence ID" value="GES12241.1"/>
    <property type="molecule type" value="Genomic_DNA"/>
</dbReference>
<accession>A0A5M3WY35</accession>
<proteinExistence type="inferred from homology"/>
<dbReference type="SUPFAM" id="SSF50475">
    <property type="entry name" value="FMN-binding split barrel"/>
    <property type="match status" value="1"/>
</dbReference>
<name>A0A5M3WY35_9ACTN</name>
<dbReference type="PANTHER" id="PTHR39428">
    <property type="entry name" value="F420H(2)-DEPENDENT QUINONE REDUCTASE RV1261C"/>
    <property type="match status" value="1"/>
</dbReference>
<evidence type="ECO:0000313" key="4">
    <source>
        <dbReference type="Proteomes" id="UP000331127"/>
    </source>
</evidence>
<reference evidence="3 4" key="1">
    <citation type="submission" date="2019-10" db="EMBL/GenBank/DDBJ databases">
        <title>Whole genome shotgun sequence of Acrocarpospora macrocephala NBRC 16266.</title>
        <authorList>
            <person name="Ichikawa N."/>
            <person name="Kimura A."/>
            <person name="Kitahashi Y."/>
            <person name="Komaki H."/>
            <person name="Oguchi A."/>
        </authorList>
    </citation>
    <scope>NUCLEOTIDE SEQUENCE [LARGE SCALE GENOMIC DNA]</scope>
    <source>
        <strain evidence="3 4">NBRC 16266</strain>
    </source>
</reference>
<evidence type="ECO:0000313" key="3">
    <source>
        <dbReference type="EMBL" id="GES12241.1"/>
    </source>
</evidence>
<protein>
    <submittedName>
        <fullName evidence="3">Nitroreductase</fullName>
    </submittedName>
</protein>
<dbReference type="InterPro" id="IPR004378">
    <property type="entry name" value="F420H2_quin_Rdtase"/>
</dbReference>
<dbReference type="Gene3D" id="2.30.110.10">
    <property type="entry name" value="Electron Transport, Fmn-binding Protein, Chain A"/>
    <property type="match status" value="1"/>
</dbReference>
<dbReference type="Pfam" id="PF04075">
    <property type="entry name" value="F420H2_quin_red"/>
    <property type="match status" value="1"/>
</dbReference>
<comment type="catalytic activity">
    <reaction evidence="2">
        <text>oxidized coenzyme F420-(gamma-L-Glu)(n) + a quinol + H(+) = reduced coenzyme F420-(gamma-L-Glu)(n) + a quinone</text>
        <dbReference type="Rhea" id="RHEA:39663"/>
        <dbReference type="Rhea" id="RHEA-COMP:12939"/>
        <dbReference type="Rhea" id="RHEA-COMP:14378"/>
        <dbReference type="ChEBI" id="CHEBI:15378"/>
        <dbReference type="ChEBI" id="CHEBI:24646"/>
        <dbReference type="ChEBI" id="CHEBI:132124"/>
        <dbReference type="ChEBI" id="CHEBI:133980"/>
        <dbReference type="ChEBI" id="CHEBI:139511"/>
    </reaction>
</comment>